<gene>
    <name evidence="2" type="ORF">MALL_0374</name>
</gene>
<dbReference type="AlphaFoldDB" id="D4XWQ4"/>
<proteinExistence type="predicted"/>
<keyword evidence="3" id="KW-1185">Reference proteome</keyword>
<accession>D4XWQ4</accession>
<keyword evidence="1" id="KW-1133">Transmembrane helix</keyword>
<name>D4XWQ4_9BACT</name>
<dbReference type="EMBL" id="ADNC01000027">
    <property type="protein sequence ID" value="EFF41246.1"/>
    <property type="molecule type" value="Genomic_DNA"/>
</dbReference>
<evidence type="ECO:0000313" key="3">
    <source>
        <dbReference type="Proteomes" id="UP000004757"/>
    </source>
</evidence>
<evidence type="ECO:0000313" key="2">
    <source>
        <dbReference type="EMBL" id="EFF41246.1"/>
    </source>
</evidence>
<sequence>MKNKFWMLPFFLGIGITAVLTTSIYNYQIAKKYDNLVENNNLDIQSEKNKQIISSIQKAFEYKIVSNENKIIINYLANLTDKSKEFIKNNEFYDLFYGLKLSEKNIEPILNVNNQMLDKDLDKKQTLEIPFNNKFKHVVLFNRNKMLYTKDKTKQNILGILLFEISS</sequence>
<dbReference type="Proteomes" id="UP000004757">
    <property type="component" value="Unassembled WGS sequence"/>
</dbReference>
<organism evidence="2 3">
    <name type="scientific">Mycoplasmopsis alligatoris A21JP2</name>
    <dbReference type="NCBI Taxonomy" id="747682"/>
    <lineage>
        <taxon>Bacteria</taxon>
        <taxon>Bacillati</taxon>
        <taxon>Mycoplasmatota</taxon>
        <taxon>Mycoplasmoidales</taxon>
        <taxon>Metamycoplasmataceae</taxon>
        <taxon>Mycoplasmopsis</taxon>
    </lineage>
</organism>
<feature type="transmembrane region" description="Helical" evidence="1">
    <location>
        <begin position="6"/>
        <end position="27"/>
    </location>
</feature>
<comment type="caution">
    <text evidence="2">The sequence shown here is derived from an EMBL/GenBank/DDBJ whole genome shotgun (WGS) entry which is preliminary data.</text>
</comment>
<keyword evidence="1" id="KW-0472">Membrane</keyword>
<keyword evidence="1" id="KW-0812">Transmembrane</keyword>
<reference evidence="2 3" key="1">
    <citation type="submission" date="2010-03" db="EMBL/GenBank/DDBJ databases">
        <authorList>
            <person name="Glass J.I."/>
            <person name="Benders G.A."/>
            <person name="Durkin A.S."/>
            <person name="Farmerie W.G."/>
            <person name="Hlavinka K."/>
            <person name="Hostetler J."/>
            <person name="Jackson J."/>
            <person name="May M.A."/>
            <person name="Miller R.H."/>
            <person name="Paralanov V."/>
            <person name="Radune D."/>
            <person name="Szczypinski B."/>
            <person name="Brown D.R."/>
        </authorList>
    </citation>
    <scope>NUCLEOTIDE SEQUENCE [LARGE SCALE GENOMIC DNA]</scope>
    <source>
        <strain evidence="2 3">A21JP2</strain>
    </source>
</reference>
<dbReference type="RefSeq" id="WP_005683869.1">
    <property type="nucleotide sequence ID" value="NZ_ADNC01000027.1"/>
</dbReference>
<evidence type="ECO:0000256" key="1">
    <source>
        <dbReference type="SAM" id="Phobius"/>
    </source>
</evidence>
<protein>
    <submittedName>
        <fullName evidence="2">Uncharacterized protein</fullName>
    </submittedName>
</protein>